<keyword evidence="5" id="KW-1185">Reference proteome</keyword>
<reference evidence="4 5" key="1">
    <citation type="submission" date="2017-06" db="EMBL/GenBank/DDBJ databases">
        <title>Genome sequencing of cyanobaciteial culture collection at National Institute for Environmental Studies (NIES).</title>
        <authorList>
            <person name="Hirose Y."/>
            <person name="Shimura Y."/>
            <person name="Fujisawa T."/>
            <person name="Nakamura Y."/>
            <person name="Kawachi M."/>
        </authorList>
    </citation>
    <scope>NUCLEOTIDE SEQUENCE [LARGE SCALE GENOMIC DNA]</scope>
    <source>
        <strain evidence="4 5">NIES-267</strain>
    </source>
</reference>
<protein>
    <submittedName>
        <fullName evidence="4">Heat shock protein DnaJ-like protein</fullName>
    </submittedName>
</protein>
<feature type="compositionally biased region" description="Basic and acidic residues" evidence="2">
    <location>
        <begin position="621"/>
        <end position="631"/>
    </location>
</feature>
<feature type="region of interest" description="Disordered" evidence="2">
    <location>
        <begin position="644"/>
        <end position="679"/>
    </location>
</feature>
<organism evidence="4 5">
    <name type="scientific">Calothrix parasitica NIES-267</name>
    <dbReference type="NCBI Taxonomy" id="1973488"/>
    <lineage>
        <taxon>Bacteria</taxon>
        <taxon>Bacillati</taxon>
        <taxon>Cyanobacteriota</taxon>
        <taxon>Cyanophyceae</taxon>
        <taxon>Nostocales</taxon>
        <taxon>Calotrichaceae</taxon>
        <taxon>Calothrix</taxon>
    </lineage>
</organism>
<feature type="compositionally biased region" description="Low complexity" evidence="2">
    <location>
        <begin position="657"/>
        <end position="675"/>
    </location>
</feature>
<gene>
    <name evidence="4" type="ORF">NIES267_12570</name>
</gene>
<dbReference type="PANTHER" id="PTHR43681:SF1">
    <property type="entry name" value="SARCALUMENIN"/>
    <property type="match status" value="1"/>
</dbReference>
<feature type="region of interest" description="Disordered" evidence="2">
    <location>
        <begin position="595"/>
        <end position="631"/>
    </location>
</feature>
<evidence type="ECO:0000259" key="3">
    <source>
        <dbReference type="PROSITE" id="PS50076"/>
    </source>
</evidence>
<evidence type="ECO:0000256" key="2">
    <source>
        <dbReference type="SAM" id="MobiDB-lite"/>
    </source>
</evidence>
<feature type="domain" description="J" evidence="3">
    <location>
        <begin position="683"/>
        <end position="742"/>
    </location>
</feature>
<dbReference type="InterPro" id="IPR036869">
    <property type="entry name" value="J_dom_sf"/>
</dbReference>
<dbReference type="Pfam" id="PF00350">
    <property type="entry name" value="Dynamin_N"/>
    <property type="match status" value="1"/>
</dbReference>
<dbReference type="SUPFAM" id="SSF52540">
    <property type="entry name" value="P-loop containing nucleoside triphosphate hydrolases"/>
    <property type="match status" value="1"/>
</dbReference>
<feature type="compositionally biased region" description="Polar residues" evidence="2">
    <location>
        <begin position="606"/>
        <end position="618"/>
    </location>
</feature>
<dbReference type="InterPro" id="IPR051943">
    <property type="entry name" value="TRAFAC_Dynamin-like_GTPase"/>
</dbReference>
<evidence type="ECO:0000313" key="4">
    <source>
        <dbReference type="EMBL" id="BAY81780.1"/>
    </source>
</evidence>
<dbReference type="InterPro" id="IPR027417">
    <property type="entry name" value="P-loop_NTPase"/>
</dbReference>
<dbReference type="EMBL" id="AP018227">
    <property type="protein sequence ID" value="BAY81780.1"/>
    <property type="molecule type" value="Genomic_DNA"/>
</dbReference>
<keyword evidence="1" id="KW-0175">Coiled coil</keyword>
<dbReference type="CDD" id="cd06257">
    <property type="entry name" value="DnaJ"/>
    <property type="match status" value="1"/>
</dbReference>
<dbReference type="AlphaFoldDB" id="A0A1Z4LKK1"/>
<name>A0A1Z4LKK1_9CYAN</name>
<sequence length="742" mass="83811">MSQNQIYQLVETLKSTVKSLNLESTSQLHRDVEAISHNLINPNFRIAVFGPFNHGKSTLVNALLGNKTLPIDLIPTTGAAITVKYGDELETKINFVDGKQIQRSGTDILKEFAILDDDRRMRNDVLSVEVLSPHPFLKTGVEFLDLPGTNDREEQNALVKEQLLSADLVVQLLDARKLMTLEERENLRDWLLDRGIETVVFVANFLNLLEPEEQKQVQSRLRFVAESFRSQLPPGFSNLYRVDALPALRARLKGDVSAANTSGLVAFEAALQNIAATLKKDVETVSSPRIELIASQVQQNLKAKITPLLKDVKEFDDKNKAKNDIKIKAETLINKGFAQSLSELRNWLNLNSLLKQYQSDAATELAQNNFQYWEKNNLKRDFDKLKTDLEKWLEQAYDFFKQQQPESLSISFPTHPELEIPPPPDNYTGDAGAYAAAGGLGWLLGGPIGAAVGGGIAYLLDKGLQEDGENSAESYTNKIARSCIDAVDEYFLKLSREGLSVLDEYERKADKIIKFIPLNQDNLEIAAKRKELKQWHNSLNSLNQELEQALGISISSEYKIVIEETNYQTNQQQTTVNSKSKSQSKTVYSYSGKGVKEDVGTYKSPPKQQTYKQQNPKQATPKKENVEKKFTDWEIDEEIAQMKSEMNSPGFKYSEYKNNNQNNQNNKKSNTTKSNSNKDKITRAYNILGLKPDASPEKIKQAYKKLVKKWHPDLFANQPQELVKAQEKIRLINEAYGVLSEE</sequence>
<dbReference type="PRINTS" id="PR00625">
    <property type="entry name" value="JDOMAIN"/>
</dbReference>
<dbReference type="CDD" id="cd09912">
    <property type="entry name" value="DLP_2"/>
    <property type="match status" value="1"/>
</dbReference>
<evidence type="ECO:0000256" key="1">
    <source>
        <dbReference type="SAM" id="Coils"/>
    </source>
</evidence>
<dbReference type="SUPFAM" id="SSF46565">
    <property type="entry name" value="Chaperone J-domain"/>
    <property type="match status" value="1"/>
</dbReference>
<dbReference type="PANTHER" id="PTHR43681">
    <property type="entry name" value="TRANSMEMBRANE GTPASE FZO"/>
    <property type="match status" value="1"/>
</dbReference>
<dbReference type="Gene3D" id="1.10.287.110">
    <property type="entry name" value="DnaJ domain"/>
    <property type="match status" value="1"/>
</dbReference>
<dbReference type="Gene3D" id="3.40.50.300">
    <property type="entry name" value="P-loop containing nucleotide triphosphate hydrolases"/>
    <property type="match status" value="1"/>
</dbReference>
<dbReference type="Proteomes" id="UP000218418">
    <property type="component" value="Chromosome"/>
</dbReference>
<dbReference type="SMART" id="SM00271">
    <property type="entry name" value="DnaJ"/>
    <property type="match status" value="1"/>
</dbReference>
<proteinExistence type="predicted"/>
<accession>A0A1Z4LKK1</accession>
<dbReference type="InterPro" id="IPR001623">
    <property type="entry name" value="DnaJ_domain"/>
</dbReference>
<dbReference type="PROSITE" id="PS50076">
    <property type="entry name" value="DNAJ_2"/>
    <property type="match status" value="1"/>
</dbReference>
<dbReference type="Pfam" id="PF00226">
    <property type="entry name" value="DnaJ"/>
    <property type="match status" value="1"/>
</dbReference>
<dbReference type="InterPro" id="IPR045063">
    <property type="entry name" value="Dynamin_N"/>
</dbReference>
<evidence type="ECO:0000313" key="5">
    <source>
        <dbReference type="Proteomes" id="UP000218418"/>
    </source>
</evidence>
<keyword evidence="4" id="KW-0346">Stress response</keyword>
<feature type="coiled-coil region" evidence="1">
    <location>
        <begin position="525"/>
        <end position="552"/>
    </location>
</feature>